<keyword evidence="2" id="KW-1185">Reference proteome</keyword>
<proteinExistence type="predicted"/>
<keyword evidence="1" id="KW-0378">Hydrolase</keyword>
<sequence>MTARTTPADHMMDGLPGFVVNPSASGPIVLVCEHASHFIPDAYDGLGLPENARQSHIAWDPGAFEVAVLLSHQLDAVLVAGGISRLVYDCNRPPEAPDAMPARSEMFDVPGNIDLPDTDKAVRVAAIYAPFRTVVAEAFKAASRDVLVTIHSFTPIYRGQPRAVEIGVLHDADARLADAMLDRCTAHTKLTVKRNAPYGPEDGVTHTLQVDALPTGRLNVMIEIRSDLIETSDMQASVADMLGGWLKDAVGSINAHAEAKC</sequence>
<dbReference type="Gene3D" id="3.40.630.40">
    <property type="entry name" value="Zn-dependent exopeptidases"/>
    <property type="match status" value="1"/>
</dbReference>
<dbReference type="GO" id="GO:0016787">
    <property type="term" value="F:hydrolase activity"/>
    <property type="evidence" value="ECO:0007669"/>
    <property type="project" value="UniProtKB-KW"/>
</dbReference>
<reference evidence="1 2" key="1">
    <citation type="submission" date="2019-12" db="EMBL/GenBank/DDBJ databases">
        <title>Litoreibacter badius sp. nov., a novel bacteriochlorophyll a-containing bacterium in the genus Litoreibacter.</title>
        <authorList>
            <person name="Kanamuro M."/>
            <person name="Takabe Y."/>
            <person name="Mori K."/>
            <person name="Takaichi S."/>
            <person name="Hanada S."/>
        </authorList>
    </citation>
    <scope>NUCLEOTIDE SEQUENCE [LARGE SCALE GENOMIC DNA]</scope>
    <source>
        <strain evidence="1 2">K6</strain>
    </source>
</reference>
<accession>A0A6N6JFK2</accession>
<dbReference type="EMBL" id="BLJE01000001">
    <property type="protein sequence ID" value="GFE64159.1"/>
    <property type="molecule type" value="Genomic_DNA"/>
</dbReference>
<dbReference type="RefSeq" id="WP_243144824.1">
    <property type="nucleotide sequence ID" value="NZ_BLJE01000001.1"/>
</dbReference>
<dbReference type="AlphaFoldDB" id="A0A6N6JFK2"/>
<protein>
    <submittedName>
        <fullName evidence="1">N-formylglutamate amidohydrolase</fullName>
    </submittedName>
</protein>
<evidence type="ECO:0000313" key="1">
    <source>
        <dbReference type="EMBL" id="GFE64159.1"/>
    </source>
</evidence>
<gene>
    <name evidence="1" type="ORF">KIN_12330</name>
</gene>
<dbReference type="InterPro" id="IPR007709">
    <property type="entry name" value="N-FG_amidohydro"/>
</dbReference>
<dbReference type="PIRSF" id="PIRSF029730">
    <property type="entry name" value="UCP029730"/>
    <property type="match status" value="1"/>
</dbReference>
<dbReference type="InterPro" id="IPR011227">
    <property type="entry name" value="UCP029730"/>
</dbReference>
<organism evidence="1 2">
    <name type="scientific">Litoreibacter roseus</name>
    <dbReference type="NCBI Taxonomy" id="2601869"/>
    <lineage>
        <taxon>Bacteria</taxon>
        <taxon>Pseudomonadati</taxon>
        <taxon>Pseudomonadota</taxon>
        <taxon>Alphaproteobacteria</taxon>
        <taxon>Rhodobacterales</taxon>
        <taxon>Roseobacteraceae</taxon>
        <taxon>Litoreibacter</taxon>
    </lineage>
</organism>
<comment type="caution">
    <text evidence="1">The sequence shown here is derived from an EMBL/GenBank/DDBJ whole genome shotgun (WGS) entry which is preliminary data.</text>
</comment>
<dbReference type="SUPFAM" id="SSF53187">
    <property type="entry name" value="Zn-dependent exopeptidases"/>
    <property type="match status" value="1"/>
</dbReference>
<evidence type="ECO:0000313" key="2">
    <source>
        <dbReference type="Proteomes" id="UP000436822"/>
    </source>
</evidence>
<dbReference type="Pfam" id="PF05013">
    <property type="entry name" value="FGase"/>
    <property type="match status" value="1"/>
</dbReference>
<name>A0A6N6JFK2_9RHOB</name>
<dbReference type="Proteomes" id="UP000436822">
    <property type="component" value="Unassembled WGS sequence"/>
</dbReference>